<dbReference type="AlphaFoldDB" id="A0A0D8Y4X4"/>
<dbReference type="InterPro" id="IPR036872">
    <property type="entry name" value="CH_dom_sf"/>
</dbReference>
<protein>
    <submittedName>
        <fullName evidence="1">Uncharacterized protein</fullName>
    </submittedName>
</protein>
<accession>A0A0D8Y4X4</accession>
<keyword evidence="2" id="KW-1185">Reference proteome</keyword>
<evidence type="ECO:0000313" key="2">
    <source>
        <dbReference type="Proteomes" id="UP000053766"/>
    </source>
</evidence>
<dbReference type="Proteomes" id="UP000053766">
    <property type="component" value="Unassembled WGS sequence"/>
</dbReference>
<dbReference type="SUPFAM" id="SSF47576">
    <property type="entry name" value="Calponin-homology domain, CH-domain"/>
    <property type="match status" value="1"/>
</dbReference>
<organism evidence="1 2">
    <name type="scientific">Dictyocaulus viviparus</name>
    <name type="common">Bovine lungworm</name>
    <dbReference type="NCBI Taxonomy" id="29172"/>
    <lineage>
        <taxon>Eukaryota</taxon>
        <taxon>Metazoa</taxon>
        <taxon>Ecdysozoa</taxon>
        <taxon>Nematoda</taxon>
        <taxon>Chromadorea</taxon>
        <taxon>Rhabditida</taxon>
        <taxon>Rhabditina</taxon>
        <taxon>Rhabditomorpha</taxon>
        <taxon>Strongyloidea</taxon>
        <taxon>Metastrongylidae</taxon>
        <taxon>Dictyocaulus</taxon>
    </lineage>
</organism>
<proteinExistence type="predicted"/>
<reference evidence="2" key="2">
    <citation type="journal article" date="2016" name="Sci. Rep.">
        <title>Dictyocaulus viviparus genome, variome and transcriptome elucidate lungworm biology and support future intervention.</title>
        <authorList>
            <person name="McNulty S.N."/>
            <person name="Strube C."/>
            <person name="Rosa B.A."/>
            <person name="Martin J.C."/>
            <person name="Tyagi R."/>
            <person name="Choi Y.J."/>
            <person name="Wang Q."/>
            <person name="Hallsworth Pepin K."/>
            <person name="Zhang X."/>
            <person name="Ozersky P."/>
            <person name="Wilson R.K."/>
            <person name="Sternberg P.W."/>
            <person name="Gasser R.B."/>
            <person name="Mitreva M."/>
        </authorList>
    </citation>
    <scope>NUCLEOTIDE SEQUENCE [LARGE SCALE GENOMIC DNA]</scope>
    <source>
        <strain evidence="2">HannoverDv2000</strain>
    </source>
</reference>
<sequence>MNACEFGLQTDLNLHSIPTSAVYGTTSLYHQLCNAGGLVGLQVYTNWVNRYLSKAPKFKPIVDISTELRDYRLVAKLIRIVVFSKFRQEFVRLNNFNINGKLFMQ</sequence>
<dbReference type="EMBL" id="KN716174">
    <property type="protein sequence ID" value="KJH51913.1"/>
    <property type="molecule type" value="Genomic_DNA"/>
</dbReference>
<dbReference type="Gene3D" id="1.10.418.10">
    <property type="entry name" value="Calponin-like domain"/>
    <property type="match status" value="1"/>
</dbReference>
<gene>
    <name evidence="1" type="ORF">DICVIV_01894</name>
</gene>
<dbReference type="OrthoDB" id="2161974at2759"/>
<name>A0A0D8Y4X4_DICVI</name>
<evidence type="ECO:0000313" key="1">
    <source>
        <dbReference type="EMBL" id="KJH51913.1"/>
    </source>
</evidence>
<reference evidence="1 2" key="1">
    <citation type="submission" date="2013-11" db="EMBL/GenBank/DDBJ databases">
        <title>Draft genome of the bovine lungworm Dictyocaulus viviparus.</title>
        <authorList>
            <person name="Mitreva M."/>
        </authorList>
    </citation>
    <scope>NUCLEOTIDE SEQUENCE [LARGE SCALE GENOMIC DNA]</scope>
    <source>
        <strain evidence="1 2">HannoverDv2000</strain>
    </source>
</reference>